<gene>
    <name evidence="5" type="ORF">NOO_LOCUS1408</name>
</gene>
<dbReference type="STRING" id="42157.A0A182E0D2"/>
<feature type="compositionally biased region" description="Polar residues" evidence="3">
    <location>
        <begin position="106"/>
        <end position="122"/>
    </location>
</feature>
<dbReference type="InterPro" id="IPR016197">
    <property type="entry name" value="Chromo-like_dom_sf"/>
</dbReference>
<dbReference type="InterPro" id="IPR023780">
    <property type="entry name" value="Chromo_domain"/>
</dbReference>
<dbReference type="GO" id="GO:0005634">
    <property type="term" value="C:nucleus"/>
    <property type="evidence" value="ECO:0007669"/>
    <property type="project" value="UniProtKB-SubCell"/>
</dbReference>
<dbReference type="EMBL" id="UYRW01000177">
    <property type="protein sequence ID" value="VDK64112.1"/>
    <property type="molecule type" value="Genomic_DNA"/>
</dbReference>
<dbReference type="PROSITE" id="PS00598">
    <property type="entry name" value="CHROMO_1"/>
    <property type="match status" value="1"/>
</dbReference>
<dbReference type="Gene3D" id="2.40.50.40">
    <property type="match status" value="1"/>
</dbReference>
<dbReference type="InterPro" id="IPR051219">
    <property type="entry name" value="Heterochromatin_chromo-domain"/>
</dbReference>
<reference evidence="7" key="1">
    <citation type="submission" date="2016-06" db="UniProtKB">
        <authorList>
            <consortium name="WormBaseParasite"/>
        </authorList>
    </citation>
    <scope>IDENTIFICATION</scope>
</reference>
<evidence type="ECO:0000313" key="6">
    <source>
        <dbReference type="Proteomes" id="UP000271087"/>
    </source>
</evidence>
<dbReference type="AlphaFoldDB" id="A0A182E0D2"/>
<keyword evidence="6" id="KW-1185">Reference proteome</keyword>
<dbReference type="InterPro" id="IPR000953">
    <property type="entry name" value="Chromo/chromo_shadow_dom"/>
</dbReference>
<reference evidence="5 6" key="2">
    <citation type="submission" date="2018-08" db="EMBL/GenBank/DDBJ databases">
        <authorList>
            <person name="Laetsch R D."/>
            <person name="Stevens L."/>
            <person name="Kumar S."/>
            <person name="Blaxter L. M."/>
        </authorList>
    </citation>
    <scope>NUCLEOTIDE SEQUENCE [LARGE SCALE GENOMIC DNA]</scope>
</reference>
<evidence type="ECO:0000259" key="4">
    <source>
        <dbReference type="PROSITE" id="PS50013"/>
    </source>
</evidence>
<comment type="subcellular location">
    <subcellularLocation>
        <location evidence="1">Nucleus</location>
    </subcellularLocation>
</comment>
<evidence type="ECO:0000313" key="7">
    <source>
        <dbReference type="WBParaSite" id="nOo.2.0.1.t01408-RA"/>
    </source>
</evidence>
<evidence type="ECO:0000256" key="1">
    <source>
        <dbReference type="ARBA" id="ARBA00004123"/>
    </source>
</evidence>
<dbReference type="Proteomes" id="UP000271087">
    <property type="component" value="Unassembled WGS sequence"/>
</dbReference>
<organism evidence="7">
    <name type="scientific">Onchocerca ochengi</name>
    <name type="common">Filarial nematode worm</name>
    <dbReference type="NCBI Taxonomy" id="42157"/>
    <lineage>
        <taxon>Eukaryota</taxon>
        <taxon>Metazoa</taxon>
        <taxon>Ecdysozoa</taxon>
        <taxon>Nematoda</taxon>
        <taxon>Chromadorea</taxon>
        <taxon>Rhabditida</taxon>
        <taxon>Spirurina</taxon>
        <taxon>Spiruromorpha</taxon>
        <taxon>Filarioidea</taxon>
        <taxon>Onchocercidae</taxon>
        <taxon>Onchocerca</taxon>
    </lineage>
</organism>
<dbReference type="InterPro" id="IPR017984">
    <property type="entry name" value="Chromo_dom_subgr"/>
</dbReference>
<dbReference type="PROSITE" id="PS50013">
    <property type="entry name" value="CHROMO_2"/>
    <property type="match status" value="1"/>
</dbReference>
<feature type="compositionally biased region" description="Basic and acidic residues" evidence="3">
    <location>
        <begin position="134"/>
        <end position="144"/>
    </location>
</feature>
<accession>A0A182E0D2</accession>
<dbReference type="CDD" id="cd00024">
    <property type="entry name" value="CD_CSD"/>
    <property type="match status" value="1"/>
</dbReference>
<sequence length="517" mass="60097">MADNDTGEETFVVEAILGERYNKKKKMKEYLLKWKGYSDAENTWEPETNLDCDELIAEFHAQQKETWGKQRNELWQNLMGNTNSKSKSRKPLSASSKMSCSEIRSPMSTNFDCQNIPSQVRPSSSGLSSSLKRPASEDLSKVEDCACSSESEDDEESRQLRMRPPPGESGMEKGWIPELIVAACQPEDNFPLTYVVKYRHKKKFERIPSSVCVKYWPHPDEADLTSFKVRAYVSNNLCFFIGFVIIINMAEKLQLLKTSTELKGVIVKLEKHWLIISVISPTVDVDSFEASLFIICSEVKLKNNGLSKDLKLGSWVILYVAGQNVYQIMRQCDEILPTYIHKDLILLRTNIFFQQREQEGYGQWVWSPVLGRVAAVCHEKYRPEQTYIALVARRSTKYQFIIEYNWMLTKYIEEPSLRAHFDVVFQEYRICNERRDHFKKKREIHYNDDGDNYSESIMDDEHLFFENPEEKQSKNFINTNIYAAITKVVSNPNVRVAMQNYRPKELLSICEALDLKF</sequence>
<protein>
    <submittedName>
        <fullName evidence="7">Chromo domain-containing protein</fullName>
    </submittedName>
</protein>
<dbReference type="SMART" id="SM00298">
    <property type="entry name" value="CHROMO"/>
    <property type="match status" value="1"/>
</dbReference>
<dbReference type="SUPFAM" id="SSF54160">
    <property type="entry name" value="Chromo domain-like"/>
    <property type="match status" value="2"/>
</dbReference>
<dbReference type="Pfam" id="PF00385">
    <property type="entry name" value="Chromo"/>
    <property type="match status" value="1"/>
</dbReference>
<proteinExistence type="predicted"/>
<dbReference type="WBParaSite" id="nOo.2.0.1.t01408-RA">
    <property type="protein sequence ID" value="nOo.2.0.1.t01408-RA"/>
    <property type="gene ID" value="nOo.2.0.1.g01408"/>
</dbReference>
<name>A0A182E0D2_ONCOC</name>
<dbReference type="InterPro" id="IPR023779">
    <property type="entry name" value="Chromodomain_CS"/>
</dbReference>
<evidence type="ECO:0000313" key="5">
    <source>
        <dbReference type="EMBL" id="VDK64112.1"/>
    </source>
</evidence>
<dbReference type="PANTHER" id="PTHR22812">
    <property type="entry name" value="CHROMOBOX PROTEIN"/>
    <property type="match status" value="1"/>
</dbReference>
<feature type="domain" description="Chromo" evidence="4">
    <location>
        <begin position="11"/>
        <end position="71"/>
    </location>
</feature>
<feature type="region of interest" description="Disordered" evidence="3">
    <location>
        <begin position="79"/>
        <end position="170"/>
    </location>
</feature>
<evidence type="ECO:0000256" key="3">
    <source>
        <dbReference type="SAM" id="MobiDB-lite"/>
    </source>
</evidence>
<keyword evidence="2" id="KW-0539">Nucleus</keyword>
<dbReference type="OrthoDB" id="5793573at2759"/>
<dbReference type="PRINTS" id="PR00504">
    <property type="entry name" value="CHROMODOMAIN"/>
</dbReference>
<evidence type="ECO:0000256" key="2">
    <source>
        <dbReference type="ARBA" id="ARBA00023242"/>
    </source>
</evidence>